<sequence length="365" mass="42083">MLSAQHYYPFFIYSVLLLSIVQCISLQSTSQYALLSTRKGIGGMVVYCIAFIILVGLRPVSYHFGDTVSYAHMYYGYQRGTTLCDPESSEWLFNGMMSRASHVMNVQYFFLIIEFFYIVPMLWACMRLVSKNGSIAMLFCLGAFSFFSYGVNGIRNGMACSLILLALSFVLGTKKEKIIAGVLCFCAYNIHHSTALPILCMIIAYVYRNTRMVMYFWLFSIVVSLVAGGIVENFFSGLGFDDRLNGYINSHQYDDSFSSTGFRWDFLLYSVMPIWLGWYVIFKKKIVSQNYQLLLNTYILCNAFWVMLIRSSFSNRFAYLSWFMYPLVLAYPLLTLPIWKDQGKKTGMILMAHVLFTYFMWLIKG</sequence>
<dbReference type="AlphaFoldDB" id="A0A6H0KPL6"/>
<feature type="transmembrane region" description="Helical" evidence="1">
    <location>
        <begin position="346"/>
        <end position="363"/>
    </location>
</feature>
<feature type="transmembrane region" description="Helical" evidence="1">
    <location>
        <begin position="135"/>
        <end position="151"/>
    </location>
</feature>
<feature type="transmembrane region" description="Helical" evidence="1">
    <location>
        <begin position="293"/>
        <end position="313"/>
    </location>
</feature>
<dbReference type="Pfam" id="PF14897">
    <property type="entry name" value="EpsG"/>
    <property type="match status" value="1"/>
</dbReference>
<feature type="transmembrane region" description="Helical" evidence="1">
    <location>
        <begin position="262"/>
        <end position="281"/>
    </location>
</feature>
<organism evidence="2 3">
    <name type="scientific">Bacteroides faecium</name>
    <dbReference type="NCBI Taxonomy" id="2715212"/>
    <lineage>
        <taxon>Bacteria</taxon>
        <taxon>Pseudomonadati</taxon>
        <taxon>Bacteroidota</taxon>
        <taxon>Bacteroidia</taxon>
        <taxon>Bacteroidales</taxon>
        <taxon>Bacteroidaceae</taxon>
        <taxon>Bacteroides</taxon>
    </lineage>
</organism>
<keyword evidence="3" id="KW-1185">Reference proteome</keyword>
<keyword evidence="1" id="KW-0812">Transmembrane</keyword>
<feature type="transmembrane region" description="Helical" evidence="1">
    <location>
        <begin position="319"/>
        <end position="339"/>
    </location>
</feature>
<evidence type="ECO:0000256" key="1">
    <source>
        <dbReference type="SAM" id="Phobius"/>
    </source>
</evidence>
<feature type="transmembrane region" description="Helical" evidence="1">
    <location>
        <begin position="40"/>
        <end position="57"/>
    </location>
</feature>
<proteinExistence type="predicted"/>
<dbReference type="EMBL" id="CP050831">
    <property type="protein sequence ID" value="QIU95149.1"/>
    <property type="molecule type" value="Genomic_DNA"/>
</dbReference>
<evidence type="ECO:0000313" key="2">
    <source>
        <dbReference type="EMBL" id="QIU95149.1"/>
    </source>
</evidence>
<feature type="transmembrane region" description="Helical" evidence="1">
    <location>
        <begin position="178"/>
        <end position="207"/>
    </location>
</feature>
<accession>A0A6H0KPL6</accession>
<dbReference type="Proteomes" id="UP000501780">
    <property type="component" value="Chromosome"/>
</dbReference>
<protein>
    <submittedName>
        <fullName evidence="2">EpsG family protein</fullName>
    </submittedName>
</protein>
<evidence type="ECO:0000313" key="3">
    <source>
        <dbReference type="Proteomes" id="UP000501780"/>
    </source>
</evidence>
<keyword evidence="1" id="KW-0472">Membrane</keyword>
<feature type="transmembrane region" description="Helical" evidence="1">
    <location>
        <begin position="214"/>
        <end position="235"/>
    </location>
</feature>
<gene>
    <name evidence="2" type="ORF">BacF7301_13790</name>
</gene>
<dbReference type="InterPro" id="IPR049458">
    <property type="entry name" value="EpsG-like"/>
</dbReference>
<name>A0A6H0KPL6_9BACE</name>
<feature type="transmembrane region" description="Helical" evidence="1">
    <location>
        <begin position="106"/>
        <end position="129"/>
    </location>
</feature>
<keyword evidence="1" id="KW-1133">Transmembrane helix</keyword>
<reference evidence="2 3" key="1">
    <citation type="submission" date="2020-03" db="EMBL/GenBank/DDBJ databases">
        <title>Genomic analysis of Bacteroides faecium CBA7301.</title>
        <authorList>
            <person name="Kim J."/>
            <person name="Roh S.W."/>
        </authorList>
    </citation>
    <scope>NUCLEOTIDE SEQUENCE [LARGE SCALE GENOMIC DNA]</scope>
    <source>
        <strain evidence="2 3">CBA7301</strain>
    </source>
</reference>
<dbReference type="KEGG" id="bfc:BacF7301_13790"/>
<feature type="transmembrane region" description="Helical" evidence="1">
    <location>
        <begin position="7"/>
        <end position="28"/>
    </location>
</feature>